<proteinExistence type="predicted"/>
<feature type="region of interest" description="Disordered" evidence="1">
    <location>
        <begin position="189"/>
        <end position="214"/>
    </location>
</feature>
<dbReference type="AlphaFoldDB" id="A0A9N8JYD8"/>
<reference evidence="2" key="1">
    <citation type="submission" date="2020-06" db="EMBL/GenBank/DDBJ databases">
        <authorList>
            <person name="Onetto C."/>
        </authorList>
    </citation>
    <scope>NUCLEOTIDE SEQUENCE</scope>
</reference>
<dbReference type="EMBL" id="CAIJEO010000005">
    <property type="protein sequence ID" value="CAD0093691.1"/>
    <property type="molecule type" value="Genomic_DNA"/>
</dbReference>
<dbReference type="OrthoDB" id="3880614at2759"/>
<comment type="caution">
    <text evidence="2">The sequence shown here is derived from an EMBL/GenBank/DDBJ whole genome shotgun (WGS) entry which is preliminary data.</text>
</comment>
<organism evidence="2 3">
    <name type="scientific">Aureobasidium mustum</name>
    <dbReference type="NCBI Taxonomy" id="2773714"/>
    <lineage>
        <taxon>Eukaryota</taxon>
        <taxon>Fungi</taxon>
        <taxon>Dikarya</taxon>
        <taxon>Ascomycota</taxon>
        <taxon>Pezizomycotina</taxon>
        <taxon>Dothideomycetes</taxon>
        <taxon>Dothideomycetidae</taxon>
        <taxon>Dothideales</taxon>
        <taxon>Saccotheciaceae</taxon>
        <taxon>Aureobasidium</taxon>
    </lineage>
</organism>
<name>A0A9N8JYD8_9PEZI</name>
<evidence type="ECO:0000313" key="3">
    <source>
        <dbReference type="Proteomes" id="UP000714618"/>
    </source>
</evidence>
<evidence type="ECO:0000256" key="1">
    <source>
        <dbReference type="SAM" id="MobiDB-lite"/>
    </source>
</evidence>
<accession>A0A9N8JYD8</accession>
<gene>
    <name evidence="2" type="ORF">AWRI4233_LOCUS4332</name>
</gene>
<protein>
    <submittedName>
        <fullName evidence="2">Uncharacterized protein</fullName>
    </submittedName>
</protein>
<evidence type="ECO:0000313" key="2">
    <source>
        <dbReference type="EMBL" id="CAD0093691.1"/>
    </source>
</evidence>
<dbReference type="Proteomes" id="UP000714618">
    <property type="component" value="Unassembled WGS sequence"/>
</dbReference>
<sequence>MSSTKPTTDFLSIQLLEELDINDHPSVRLHCKPSTSPTNQTVTTHKSKHFTEIRLEGISIDTIHLDDFLASQTKNLKKLSLINTHMRFLSSRDEIGEPCAVLAKIVYLLQHSLEAKSLEVKELGCDYEDNISPSVVTYNGKWEGEKEVRDGFAEMVAKIKERGNRGQMEAQESVKPQSSFVEMERWEDEYGFADDGEESDDDVYEHSEDEEWAM</sequence>
<keyword evidence="3" id="KW-1185">Reference proteome</keyword>